<comment type="caution">
    <text evidence="9">The sequence shown here is derived from an EMBL/GenBank/DDBJ whole genome shotgun (WGS) entry which is preliminary data.</text>
</comment>
<dbReference type="Proteomes" id="UP000274358">
    <property type="component" value="Unassembled WGS sequence"/>
</dbReference>
<accession>A0A432M1J4</accession>
<sequence>MQIRPVFTALRRHRLATLLIALEIALACAVLCNACFLIINRVQRMKMISGVDESSLAFVQLTGFETKGAKDLNARMLNGFGGIAGVLSAHVINTVPFGQQAGTFGISLERSMRNIPAVIDLYLGGPGSLEALGVKLVAGRAPQLADYVTLTNDFPSDAPVLITRSLAEHLWPGGDPLGKEFWSGGDYHYRVIGVVEHLAIAQPGSRGVASADWSAFAPVQPGPFLAGGYLLRTAPGEAPRVLRDARATAMKIAPDSVLDQDASQTVSDLRMRYFENDRGMTRILIGVIVSLLLVTALGIVGLASFWVGQRRKQIGIRRAIGATRGDILRYFLMENFLIVSFGVVLGIGLAYACNLMLMKRYELAHLPFYYLPLAAVALWVLGQLAVLGPALRAAAVPPVVATRSV</sequence>
<comment type="similarity">
    <text evidence="6">Belongs to the ABC-4 integral membrane protein family.</text>
</comment>
<feature type="transmembrane region" description="Helical" evidence="7">
    <location>
        <begin position="283"/>
        <end position="307"/>
    </location>
</feature>
<name>A0A432M1J4_9GAMM</name>
<evidence type="ECO:0000256" key="5">
    <source>
        <dbReference type="ARBA" id="ARBA00023136"/>
    </source>
</evidence>
<keyword evidence="2" id="KW-1003">Cell membrane</keyword>
<dbReference type="InterPro" id="IPR050250">
    <property type="entry name" value="Macrolide_Exporter_MacB"/>
</dbReference>
<evidence type="ECO:0000313" key="9">
    <source>
        <dbReference type="EMBL" id="RUL71426.1"/>
    </source>
</evidence>
<feature type="transmembrane region" description="Helical" evidence="7">
    <location>
        <begin position="336"/>
        <end position="357"/>
    </location>
</feature>
<evidence type="ECO:0000256" key="3">
    <source>
        <dbReference type="ARBA" id="ARBA00022692"/>
    </source>
</evidence>
<keyword evidence="5 7" id="KW-0472">Membrane</keyword>
<proteinExistence type="inferred from homology"/>
<dbReference type="EMBL" id="RYYV01000018">
    <property type="protein sequence ID" value="RUL71426.1"/>
    <property type="molecule type" value="Genomic_DNA"/>
</dbReference>
<dbReference type="AlphaFoldDB" id="A0A432M1J4"/>
<dbReference type="PANTHER" id="PTHR30572:SF4">
    <property type="entry name" value="ABC TRANSPORTER PERMEASE YTRF"/>
    <property type="match status" value="1"/>
</dbReference>
<reference evidence="9 10" key="1">
    <citation type="submission" date="2018-12" db="EMBL/GenBank/DDBJ databases">
        <title>Dyella dinghuensis sp. nov. DHOA06 and Dyella choica sp. nov. 4M-K27, isolated from forest soil.</title>
        <authorList>
            <person name="Qiu L.-H."/>
            <person name="Gao Z.-H."/>
        </authorList>
    </citation>
    <scope>NUCLEOTIDE SEQUENCE [LARGE SCALE GENOMIC DNA]</scope>
    <source>
        <strain evidence="9 10">4M-K27</strain>
    </source>
</reference>
<dbReference type="PANTHER" id="PTHR30572">
    <property type="entry name" value="MEMBRANE COMPONENT OF TRANSPORTER-RELATED"/>
    <property type="match status" value="1"/>
</dbReference>
<evidence type="ECO:0000256" key="6">
    <source>
        <dbReference type="ARBA" id="ARBA00038076"/>
    </source>
</evidence>
<dbReference type="Pfam" id="PF02687">
    <property type="entry name" value="FtsX"/>
    <property type="match status" value="1"/>
</dbReference>
<dbReference type="RefSeq" id="WP_126686320.1">
    <property type="nucleotide sequence ID" value="NZ_RYYV01000018.1"/>
</dbReference>
<evidence type="ECO:0000256" key="7">
    <source>
        <dbReference type="SAM" id="Phobius"/>
    </source>
</evidence>
<feature type="transmembrane region" description="Helical" evidence="7">
    <location>
        <begin position="15"/>
        <end position="39"/>
    </location>
</feature>
<gene>
    <name evidence="9" type="ORF">EKH80_18735</name>
</gene>
<organism evidence="9 10">
    <name type="scientific">Dyella choica</name>
    <dbReference type="NCBI Taxonomy" id="1927959"/>
    <lineage>
        <taxon>Bacteria</taxon>
        <taxon>Pseudomonadati</taxon>
        <taxon>Pseudomonadota</taxon>
        <taxon>Gammaproteobacteria</taxon>
        <taxon>Lysobacterales</taxon>
        <taxon>Rhodanobacteraceae</taxon>
        <taxon>Dyella</taxon>
    </lineage>
</organism>
<keyword evidence="3 7" id="KW-0812">Transmembrane</keyword>
<dbReference type="GO" id="GO:0005886">
    <property type="term" value="C:plasma membrane"/>
    <property type="evidence" value="ECO:0007669"/>
    <property type="project" value="UniProtKB-SubCell"/>
</dbReference>
<evidence type="ECO:0000256" key="1">
    <source>
        <dbReference type="ARBA" id="ARBA00004651"/>
    </source>
</evidence>
<feature type="transmembrane region" description="Helical" evidence="7">
    <location>
        <begin position="369"/>
        <end position="391"/>
    </location>
</feature>
<evidence type="ECO:0000313" key="10">
    <source>
        <dbReference type="Proteomes" id="UP000274358"/>
    </source>
</evidence>
<dbReference type="GO" id="GO:0022857">
    <property type="term" value="F:transmembrane transporter activity"/>
    <property type="evidence" value="ECO:0007669"/>
    <property type="project" value="TreeGrafter"/>
</dbReference>
<comment type="subcellular location">
    <subcellularLocation>
        <location evidence="1">Cell membrane</location>
        <topology evidence="1">Multi-pass membrane protein</topology>
    </subcellularLocation>
</comment>
<keyword evidence="10" id="KW-1185">Reference proteome</keyword>
<protein>
    <submittedName>
        <fullName evidence="9">FtsX-like permease family protein</fullName>
    </submittedName>
</protein>
<keyword evidence="4 7" id="KW-1133">Transmembrane helix</keyword>
<feature type="domain" description="ABC3 transporter permease C-terminal" evidence="8">
    <location>
        <begin position="287"/>
        <end position="397"/>
    </location>
</feature>
<dbReference type="InterPro" id="IPR003838">
    <property type="entry name" value="ABC3_permease_C"/>
</dbReference>
<evidence type="ECO:0000259" key="8">
    <source>
        <dbReference type="Pfam" id="PF02687"/>
    </source>
</evidence>
<dbReference type="OrthoDB" id="9770036at2"/>
<evidence type="ECO:0000256" key="2">
    <source>
        <dbReference type="ARBA" id="ARBA00022475"/>
    </source>
</evidence>
<evidence type="ECO:0000256" key="4">
    <source>
        <dbReference type="ARBA" id="ARBA00022989"/>
    </source>
</evidence>